<name>C9R8V2_AMMDK</name>
<reference evidence="7 8" key="1">
    <citation type="submission" date="2009-10" db="EMBL/GenBank/DDBJ databases">
        <title>Complete sequence of chromosome of Ammonifex degensii KC4.</title>
        <authorList>
            <consortium name="US DOE Joint Genome Institute"/>
            <person name="Kerfeld C."/>
            <person name="Goodner B."/>
            <person name="Huber H."/>
            <person name="Stetter K."/>
            <person name="Lucas S."/>
            <person name="Copeland A."/>
            <person name="Lapidus A."/>
            <person name="Glavina del Rio T."/>
            <person name="Dalin E."/>
            <person name="Tice H."/>
            <person name="Bruce D."/>
            <person name="Goodwin L."/>
            <person name="Pitluck S."/>
            <person name="Saunders E."/>
            <person name="Brettin T."/>
            <person name="Detter J.C."/>
            <person name="Han C."/>
            <person name="Larimer F."/>
            <person name="Land M."/>
            <person name="Hauser L."/>
            <person name="Kyrpides N."/>
            <person name="Ovchinnikova G."/>
            <person name="Richardson P."/>
        </authorList>
    </citation>
    <scope>NUCLEOTIDE SEQUENCE [LARGE SCALE GENOMIC DNA]</scope>
    <source>
        <strain evidence="8">DSM 10501 / KC4</strain>
    </source>
</reference>
<dbReference type="KEGG" id="adg:Adeg_1637"/>
<dbReference type="HOGENOM" id="CLU_039483_3_2_9"/>
<dbReference type="PRINTS" id="PR00164">
    <property type="entry name" value="ABC2TRNSPORT"/>
</dbReference>
<feature type="domain" description="ABC-2 type transporter transmembrane" evidence="6">
    <location>
        <begin position="8"/>
        <end position="163"/>
    </location>
</feature>
<comment type="subcellular location">
    <subcellularLocation>
        <location evidence="1">Membrane</location>
        <topology evidence="1">Multi-pass membrane protein</topology>
    </subcellularLocation>
</comment>
<organism evidence="7 8">
    <name type="scientific">Ammonifex degensii (strain DSM 10501 / KC4)</name>
    <dbReference type="NCBI Taxonomy" id="429009"/>
    <lineage>
        <taxon>Bacteria</taxon>
        <taxon>Bacillati</taxon>
        <taxon>Bacillota</taxon>
        <taxon>Clostridia</taxon>
        <taxon>Thermoanaerobacterales</taxon>
        <taxon>Thermoanaerobacteraceae</taxon>
        <taxon>Ammonifex</taxon>
    </lineage>
</organism>
<keyword evidence="4 5" id="KW-0472">Membrane</keyword>
<dbReference type="eggNOG" id="COG0842">
    <property type="taxonomic scope" value="Bacteria"/>
</dbReference>
<dbReference type="GO" id="GO:0140359">
    <property type="term" value="F:ABC-type transporter activity"/>
    <property type="evidence" value="ECO:0007669"/>
    <property type="project" value="InterPro"/>
</dbReference>
<evidence type="ECO:0000256" key="4">
    <source>
        <dbReference type="ARBA" id="ARBA00023136"/>
    </source>
</evidence>
<sequence>MSHLEFLVPGVVALAVFNNAVSFLIIRLFYSRLHLQTFESYRLTPISAFSLWWGFVLTGALRSFFTGLVVLFLSWVVVPGLRIPGEIFLWLVPVAVTCGAFGVFLGLCLRSFDDQALISEFLLIPMSFLSGTFVPLDCLPFWLGKLMWLFPLAPIAQLLRQVFCRQPVPVSFLALLLLWLAFFAYLDL</sequence>
<dbReference type="Pfam" id="PF01061">
    <property type="entry name" value="ABC2_membrane"/>
    <property type="match status" value="1"/>
</dbReference>
<keyword evidence="8" id="KW-1185">Reference proteome</keyword>
<dbReference type="STRING" id="429009.Adeg_1637"/>
<evidence type="ECO:0000256" key="3">
    <source>
        <dbReference type="ARBA" id="ARBA00022989"/>
    </source>
</evidence>
<keyword evidence="2 5" id="KW-0812">Transmembrane</keyword>
<proteinExistence type="predicted"/>
<feature type="transmembrane region" description="Helical" evidence="5">
    <location>
        <begin position="51"/>
        <end position="75"/>
    </location>
</feature>
<feature type="transmembrane region" description="Helical" evidence="5">
    <location>
        <begin position="121"/>
        <end position="143"/>
    </location>
</feature>
<dbReference type="InterPro" id="IPR000412">
    <property type="entry name" value="ABC_2_transport"/>
</dbReference>
<feature type="transmembrane region" description="Helical" evidence="5">
    <location>
        <begin position="6"/>
        <end position="30"/>
    </location>
</feature>
<dbReference type="GO" id="GO:0043190">
    <property type="term" value="C:ATP-binding cassette (ABC) transporter complex"/>
    <property type="evidence" value="ECO:0007669"/>
    <property type="project" value="InterPro"/>
</dbReference>
<evidence type="ECO:0000259" key="6">
    <source>
        <dbReference type="Pfam" id="PF01061"/>
    </source>
</evidence>
<dbReference type="PANTHER" id="PTHR43332">
    <property type="entry name" value="INNER MEMBRANE TRANSPORT PERMEASE YADH-RELATED"/>
    <property type="match status" value="1"/>
</dbReference>
<dbReference type="InterPro" id="IPR013525">
    <property type="entry name" value="ABC2_TM"/>
</dbReference>
<evidence type="ECO:0000256" key="2">
    <source>
        <dbReference type="ARBA" id="ARBA00022692"/>
    </source>
</evidence>
<dbReference type="InterPro" id="IPR052522">
    <property type="entry name" value="ABC-2_transport_permease"/>
</dbReference>
<dbReference type="EMBL" id="CP001785">
    <property type="protein sequence ID" value="ACX52731.1"/>
    <property type="molecule type" value="Genomic_DNA"/>
</dbReference>
<accession>C9R8V2</accession>
<feature type="transmembrane region" description="Helical" evidence="5">
    <location>
        <begin position="168"/>
        <end position="186"/>
    </location>
</feature>
<dbReference type="Proteomes" id="UP000002620">
    <property type="component" value="Chromosome"/>
</dbReference>
<gene>
    <name evidence="7" type="ordered locus">Adeg_1637</name>
</gene>
<dbReference type="AlphaFoldDB" id="C9R8V2"/>
<dbReference type="RefSeq" id="WP_015739608.1">
    <property type="nucleotide sequence ID" value="NC_013385.1"/>
</dbReference>
<evidence type="ECO:0000256" key="5">
    <source>
        <dbReference type="SAM" id="Phobius"/>
    </source>
</evidence>
<evidence type="ECO:0000256" key="1">
    <source>
        <dbReference type="ARBA" id="ARBA00004141"/>
    </source>
</evidence>
<evidence type="ECO:0000313" key="7">
    <source>
        <dbReference type="EMBL" id="ACX52731.1"/>
    </source>
</evidence>
<feature type="transmembrane region" description="Helical" evidence="5">
    <location>
        <begin position="87"/>
        <end position="109"/>
    </location>
</feature>
<evidence type="ECO:0000313" key="8">
    <source>
        <dbReference type="Proteomes" id="UP000002620"/>
    </source>
</evidence>
<protein>
    <submittedName>
        <fullName evidence="7">ABC-2 type transporter</fullName>
    </submittedName>
</protein>
<dbReference type="PANTHER" id="PTHR43332:SF2">
    <property type="entry name" value="INNER MEMBRANE TRANSPORT PERMEASE YADH"/>
    <property type="match status" value="1"/>
</dbReference>
<keyword evidence="3 5" id="KW-1133">Transmembrane helix</keyword>